<keyword evidence="1" id="KW-0597">Phosphoprotein</keyword>
<sequence>MENEVCAEHSRFKTSIIEDSEIHREWLNTELIDDPKFIVVSTNNLGRDGIESVKKCKPDLVILDFQLQDMTGLEVSK</sequence>
<dbReference type="Pfam" id="PF00072">
    <property type="entry name" value="Response_reg"/>
    <property type="match status" value="1"/>
</dbReference>
<feature type="modified residue" description="4-aspartylphosphate" evidence="1">
    <location>
        <position position="64"/>
    </location>
</feature>
<dbReference type="AlphaFoldDB" id="A0A378JKW5"/>
<name>A0A378JKW5_9GAMM</name>
<dbReference type="SUPFAM" id="SSF52172">
    <property type="entry name" value="CheY-like"/>
    <property type="match status" value="1"/>
</dbReference>
<dbReference type="PROSITE" id="PS50110">
    <property type="entry name" value="RESPONSE_REGULATORY"/>
    <property type="match status" value="1"/>
</dbReference>
<dbReference type="Proteomes" id="UP000254794">
    <property type="component" value="Unassembled WGS sequence"/>
</dbReference>
<feature type="domain" description="Response regulatory" evidence="2">
    <location>
        <begin position="13"/>
        <end position="77"/>
    </location>
</feature>
<keyword evidence="4" id="KW-1185">Reference proteome</keyword>
<dbReference type="Gene3D" id="3.40.50.2300">
    <property type="match status" value="1"/>
</dbReference>
<gene>
    <name evidence="3" type="primary">luxO</name>
    <name evidence="3" type="ORF">NCTC13316_00837</name>
</gene>
<accession>A0A378JKW5</accession>
<dbReference type="CDD" id="cd00156">
    <property type="entry name" value="REC"/>
    <property type="match status" value="1"/>
</dbReference>
<organism evidence="3 4">
    <name type="scientific">Legionella busanensis</name>
    <dbReference type="NCBI Taxonomy" id="190655"/>
    <lineage>
        <taxon>Bacteria</taxon>
        <taxon>Pseudomonadati</taxon>
        <taxon>Pseudomonadota</taxon>
        <taxon>Gammaproteobacteria</taxon>
        <taxon>Legionellales</taxon>
        <taxon>Legionellaceae</taxon>
        <taxon>Legionella</taxon>
    </lineage>
</organism>
<reference evidence="3 4" key="1">
    <citation type="submission" date="2018-06" db="EMBL/GenBank/DDBJ databases">
        <authorList>
            <consortium name="Pathogen Informatics"/>
            <person name="Doyle S."/>
        </authorList>
    </citation>
    <scope>NUCLEOTIDE SEQUENCE [LARGE SCALE GENOMIC DNA]</scope>
    <source>
        <strain evidence="3 4">NCTC13316</strain>
    </source>
</reference>
<protein>
    <submittedName>
        <fullName evidence="3">Regulatory protein luxO</fullName>
    </submittedName>
</protein>
<dbReference type="EMBL" id="UGOD01000001">
    <property type="protein sequence ID" value="STX50750.1"/>
    <property type="molecule type" value="Genomic_DNA"/>
</dbReference>
<dbReference type="InterPro" id="IPR011006">
    <property type="entry name" value="CheY-like_superfamily"/>
</dbReference>
<proteinExistence type="predicted"/>
<dbReference type="InterPro" id="IPR001789">
    <property type="entry name" value="Sig_transdc_resp-reg_receiver"/>
</dbReference>
<dbReference type="GO" id="GO:0000160">
    <property type="term" value="P:phosphorelay signal transduction system"/>
    <property type="evidence" value="ECO:0007669"/>
    <property type="project" value="InterPro"/>
</dbReference>
<dbReference type="OrthoDB" id="5593303at2"/>
<evidence type="ECO:0000259" key="2">
    <source>
        <dbReference type="PROSITE" id="PS50110"/>
    </source>
</evidence>
<evidence type="ECO:0000313" key="3">
    <source>
        <dbReference type="EMBL" id="STX50750.1"/>
    </source>
</evidence>
<dbReference type="RefSeq" id="WP_115330441.1">
    <property type="nucleotide sequence ID" value="NZ_CAAAHP010000004.1"/>
</dbReference>
<evidence type="ECO:0000256" key="1">
    <source>
        <dbReference type="PROSITE-ProRule" id="PRU00169"/>
    </source>
</evidence>
<evidence type="ECO:0000313" key="4">
    <source>
        <dbReference type="Proteomes" id="UP000254794"/>
    </source>
</evidence>